<dbReference type="PANTHER" id="PTHR33755">
    <property type="entry name" value="TOXIN PARE1-RELATED"/>
    <property type="match status" value="1"/>
</dbReference>
<dbReference type="AlphaFoldDB" id="A0AB39UZ17"/>
<protein>
    <submittedName>
        <fullName evidence="3">Type II toxin-antitoxin system RelE/ParE family toxin</fullName>
    </submittedName>
</protein>
<accession>A0AB39UZ17</accession>
<reference evidence="3" key="1">
    <citation type="submission" date="2024-05" db="EMBL/GenBank/DDBJ databases">
        <title>Genome sequencing of novel strain.</title>
        <authorList>
            <person name="Ganbat D."/>
            <person name="Ganbat S."/>
            <person name="Lee S.-J."/>
        </authorList>
    </citation>
    <scope>NUCLEOTIDE SEQUENCE</scope>
    <source>
        <strain evidence="3">SMD15-11</strain>
    </source>
</reference>
<sequence length="101" mass="11893">MGKVTIRFAESAVADLEKIRLWYAKQGVPDVGERLITEIIQRIEALEKHPELGRIVPEFDQPFLRELIQPPFRIVYRHDPGKVRIVRVWRSERLLRLPEAP</sequence>
<dbReference type="InterPro" id="IPR007712">
    <property type="entry name" value="RelE/ParE_toxin"/>
</dbReference>
<organism evidence="3">
    <name type="scientific">Thermohahella caldifontis</name>
    <dbReference type="NCBI Taxonomy" id="3142973"/>
    <lineage>
        <taxon>Bacteria</taxon>
        <taxon>Pseudomonadati</taxon>
        <taxon>Pseudomonadota</taxon>
        <taxon>Gammaproteobacteria</taxon>
        <taxon>Oceanospirillales</taxon>
        <taxon>Hahellaceae</taxon>
        <taxon>Thermohahella</taxon>
    </lineage>
</organism>
<name>A0AB39UZ17_9GAMM</name>
<comment type="similarity">
    <text evidence="1">Belongs to the RelE toxin family.</text>
</comment>
<dbReference type="InterPro" id="IPR051803">
    <property type="entry name" value="TA_system_RelE-like_toxin"/>
</dbReference>
<dbReference type="PANTHER" id="PTHR33755:SF5">
    <property type="entry name" value="TYPE II TOXIN-ANTITOXIN SYSTEM RELE_PARE FAMILY TOXIN"/>
    <property type="match status" value="1"/>
</dbReference>
<evidence type="ECO:0000313" key="3">
    <source>
        <dbReference type="EMBL" id="XDT73614.1"/>
    </source>
</evidence>
<proteinExistence type="inferred from homology"/>
<dbReference type="Pfam" id="PF05016">
    <property type="entry name" value="ParE_toxin"/>
    <property type="match status" value="1"/>
</dbReference>
<evidence type="ECO:0000256" key="1">
    <source>
        <dbReference type="ARBA" id="ARBA00006226"/>
    </source>
</evidence>
<gene>
    <name evidence="3" type="ORF">AAIA72_06505</name>
</gene>
<dbReference type="Gene3D" id="3.30.2310.20">
    <property type="entry name" value="RelE-like"/>
    <property type="match status" value="1"/>
</dbReference>
<dbReference type="KEGG" id="tcd:AAIA72_06505"/>
<keyword evidence="2" id="KW-1277">Toxin-antitoxin system</keyword>
<evidence type="ECO:0000256" key="2">
    <source>
        <dbReference type="ARBA" id="ARBA00022649"/>
    </source>
</evidence>
<dbReference type="InterPro" id="IPR035093">
    <property type="entry name" value="RelE/ParE_toxin_dom_sf"/>
</dbReference>
<dbReference type="RefSeq" id="WP_369602600.1">
    <property type="nucleotide sequence ID" value="NZ_CP154858.1"/>
</dbReference>
<dbReference type="EMBL" id="CP154858">
    <property type="protein sequence ID" value="XDT73614.1"/>
    <property type="molecule type" value="Genomic_DNA"/>
</dbReference>